<reference evidence="2" key="1">
    <citation type="journal article" date="2023" name="IScience">
        <title>Live-bearing cockroach genome reveals convergent evolutionary mechanisms linked to viviparity in insects and beyond.</title>
        <authorList>
            <person name="Fouks B."/>
            <person name="Harrison M.C."/>
            <person name="Mikhailova A.A."/>
            <person name="Marchal E."/>
            <person name="English S."/>
            <person name="Carruthers M."/>
            <person name="Jennings E.C."/>
            <person name="Chiamaka E.L."/>
            <person name="Frigard R.A."/>
            <person name="Pippel M."/>
            <person name="Attardo G.M."/>
            <person name="Benoit J.B."/>
            <person name="Bornberg-Bauer E."/>
            <person name="Tobe S.S."/>
        </authorList>
    </citation>
    <scope>NUCLEOTIDE SEQUENCE</scope>
    <source>
        <strain evidence="2">Stay&amp;Tobe</strain>
    </source>
</reference>
<sequence length="77" mass="8566">LEGPAAVGPGINLDVECTGYALCCPYSYGVVVVAADVLALDLLVIYMYCLVCPSEFVRQYFLTPFLILPYVFNLYFR</sequence>
<feature type="transmembrane region" description="Helical" evidence="1">
    <location>
        <begin position="26"/>
        <end position="48"/>
    </location>
</feature>
<evidence type="ECO:0000256" key="1">
    <source>
        <dbReference type="SAM" id="Phobius"/>
    </source>
</evidence>
<keyword evidence="1" id="KW-1133">Transmembrane helix</keyword>
<proteinExistence type="predicted"/>
<keyword evidence="1" id="KW-0472">Membrane</keyword>
<dbReference type="AlphaFoldDB" id="A0AAD8EK11"/>
<dbReference type="EMBL" id="JASPKZ010003838">
    <property type="protein sequence ID" value="KAJ9592362.1"/>
    <property type="molecule type" value="Genomic_DNA"/>
</dbReference>
<evidence type="ECO:0000313" key="3">
    <source>
        <dbReference type="Proteomes" id="UP001233999"/>
    </source>
</evidence>
<dbReference type="Proteomes" id="UP001233999">
    <property type="component" value="Unassembled WGS sequence"/>
</dbReference>
<feature type="non-terminal residue" evidence="2">
    <location>
        <position position="1"/>
    </location>
</feature>
<accession>A0AAD8EK11</accession>
<name>A0AAD8EK11_DIPPU</name>
<protein>
    <submittedName>
        <fullName evidence="2">Uncharacterized protein</fullName>
    </submittedName>
</protein>
<keyword evidence="3" id="KW-1185">Reference proteome</keyword>
<gene>
    <name evidence="2" type="ORF">L9F63_015968</name>
</gene>
<organism evidence="2 3">
    <name type="scientific">Diploptera punctata</name>
    <name type="common">Pacific beetle cockroach</name>
    <dbReference type="NCBI Taxonomy" id="6984"/>
    <lineage>
        <taxon>Eukaryota</taxon>
        <taxon>Metazoa</taxon>
        <taxon>Ecdysozoa</taxon>
        <taxon>Arthropoda</taxon>
        <taxon>Hexapoda</taxon>
        <taxon>Insecta</taxon>
        <taxon>Pterygota</taxon>
        <taxon>Neoptera</taxon>
        <taxon>Polyneoptera</taxon>
        <taxon>Dictyoptera</taxon>
        <taxon>Blattodea</taxon>
        <taxon>Blaberoidea</taxon>
        <taxon>Blaberidae</taxon>
        <taxon>Diplopterinae</taxon>
        <taxon>Diploptera</taxon>
    </lineage>
</organism>
<feature type="transmembrane region" description="Helical" evidence="1">
    <location>
        <begin position="60"/>
        <end position="76"/>
    </location>
</feature>
<reference evidence="2" key="2">
    <citation type="submission" date="2023-05" db="EMBL/GenBank/DDBJ databases">
        <authorList>
            <person name="Fouks B."/>
        </authorList>
    </citation>
    <scope>NUCLEOTIDE SEQUENCE</scope>
    <source>
        <strain evidence="2">Stay&amp;Tobe</strain>
        <tissue evidence="2">Testes</tissue>
    </source>
</reference>
<keyword evidence="1" id="KW-0812">Transmembrane</keyword>
<evidence type="ECO:0000313" key="2">
    <source>
        <dbReference type="EMBL" id="KAJ9592362.1"/>
    </source>
</evidence>
<comment type="caution">
    <text evidence="2">The sequence shown here is derived from an EMBL/GenBank/DDBJ whole genome shotgun (WGS) entry which is preliminary data.</text>
</comment>
<feature type="non-terminal residue" evidence="2">
    <location>
        <position position="77"/>
    </location>
</feature>